<dbReference type="GO" id="GO:0005524">
    <property type="term" value="F:ATP binding"/>
    <property type="evidence" value="ECO:0007669"/>
    <property type="project" value="UniProtKB-KW"/>
</dbReference>
<dbReference type="VEuPathDB" id="PiroplasmaDB:TA12360"/>
<evidence type="ECO:0000313" key="10">
    <source>
        <dbReference type="EMBL" id="SVP91953.1"/>
    </source>
</evidence>
<dbReference type="GO" id="GO:0045943">
    <property type="term" value="P:positive regulation of transcription by RNA polymerase I"/>
    <property type="evidence" value="ECO:0007669"/>
    <property type="project" value="TreeGrafter"/>
</dbReference>
<dbReference type="Gene3D" id="3.40.50.300">
    <property type="entry name" value="P-loop containing nucleotide triphosphate hydrolases"/>
    <property type="match status" value="2"/>
</dbReference>
<evidence type="ECO:0000259" key="7">
    <source>
        <dbReference type="PROSITE" id="PS51192"/>
    </source>
</evidence>
<dbReference type="PROSITE" id="PS51194">
    <property type="entry name" value="HELICASE_CTER"/>
    <property type="match status" value="1"/>
</dbReference>
<dbReference type="EC" id="3.6.4.13" evidence="1"/>
<dbReference type="SMART" id="SM00847">
    <property type="entry name" value="HA2"/>
    <property type="match status" value="1"/>
</dbReference>
<gene>
    <name evidence="9" type="ORF">TAT_000188300</name>
    <name evidence="10" type="ORF">TAV_000188500</name>
</gene>
<dbReference type="Pfam" id="PF04408">
    <property type="entry name" value="WHD_HA2"/>
    <property type="match status" value="1"/>
</dbReference>
<dbReference type="GO" id="GO:0016787">
    <property type="term" value="F:hydrolase activity"/>
    <property type="evidence" value="ECO:0007669"/>
    <property type="project" value="UniProtKB-KW"/>
</dbReference>
<dbReference type="SMART" id="SM00490">
    <property type="entry name" value="HELICc"/>
    <property type="match status" value="1"/>
</dbReference>
<keyword evidence="4 9" id="KW-0347">Helicase</keyword>
<evidence type="ECO:0000313" key="9">
    <source>
        <dbReference type="EMBL" id="SVP91696.1"/>
    </source>
</evidence>
<dbReference type="FunFam" id="3.40.50.300:FF:001922">
    <property type="entry name" value="DEAH (Asp-Glu-Ala-His) box polypeptide 29"/>
    <property type="match status" value="1"/>
</dbReference>
<dbReference type="EMBL" id="UIVS01000002">
    <property type="protein sequence ID" value="SVP91953.1"/>
    <property type="molecule type" value="Genomic_DNA"/>
</dbReference>
<dbReference type="PANTHER" id="PTHR18934">
    <property type="entry name" value="ATP-DEPENDENT RNA HELICASE"/>
    <property type="match status" value="1"/>
</dbReference>
<dbReference type="EMBL" id="UIVT01000002">
    <property type="protein sequence ID" value="SVP91696.1"/>
    <property type="molecule type" value="Genomic_DNA"/>
</dbReference>
<keyword evidence="3" id="KW-0378">Hydrolase</keyword>
<dbReference type="InterPro" id="IPR002464">
    <property type="entry name" value="DNA/RNA_helicase_DEAH_CS"/>
</dbReference>
<evidence type="ECO:0000259" key="8">
    <source>
        <dbReference type="PROSITE" id="PS51194"/>
    </source>
</evidence>
<keyword evidence="2" id="KW-0547">Nucleotide-binding</keyword>
<evidence type="ECO:0000256" key="2">
    <source>
        <dbReference type="ARBA" id="ARBA00022741"/>
    </source>
</evidence>
<comment type="catalytic activity">
    <reaction evidence="6">
        <text>ATP + H2O = ADP + phosphate + H(+)</text>
        <dbReference type="Rhea" id="RHEA:13065"/>
        <dbReference type="ChEBI" id="CHEBI:15377"/>
        <dbReference type="ChEBI" id="CHEBI:15378"/>
        <dbReference type="ChEBI" id="CHEBI:30616"/>
        <dbReference type="ChEBI" id="CHEBI:43474"/>
        <dbReference type="ChEBI" id="CHEBI:456216"/>
        <dbReference type="EC" id="3.6.4.13"/>
    </reaction>
</comment>
<dbReference type="Gene3D" id="1.20.120.1080">
    <property type="match status" value="1"/>
</dbReference>
<feature type="domain" description="Helicase ATP-binding" evidence="7">
    <location>
        <begin position="16"/>
        <end position="179"/>
    </location>
</feature>
<evidence type="ECO:0000256" key="1">
    <source>
        <dbReference type="ARBA" id="ARBA00012552"/>
    </source>
</evidence>
<evidence type="ECO:0000256" key="4">
    <source>
        <dbReference type="ARBA" id="ARBA00022806"/>
    </source>
</evidence>
<dbReference type="Pfam" id="PF21010">
    <property type="entry name" value="HA2_C"/>
    <property type="match status" value="1"/>
</dbReference>
<dbReference type="InterPro" id="IPR007502">
    <property type="entry name" value="Helicase-assoc_dom"/>
</dbReference>
<accession>A0A3B0N9H6</accession>
<dbReference type="InterPro" id="IPR027417">
    <property type="entry name" value="P-loop_NTPase"/>
</dbReference>
<dbReference type="PROSITE" id="PS00690">
    <property type="entry name" value="DEAH_ATP_HELICASE"/>
    <property type="match status" value="1"/>
</dbReference>
<name>A0A3B0N9H6_THEAN</name>
<dbReference type="GO" id="GO:0003725">
    <property type="term" value="F:double-stranded RNA binding"/>
    <property type="evidence" value="ECO:0007669"/>
    <property type="project" value="TreeGrafter"/>
</dbReference>
<dbReference type="GO" id="GO:0003724">
    <property type="term" value="F:RNA helicase activity"/>
    <property type="evidence" value="ECO:0007669"/>
    <property type="project" value="UniProtKB-EC"/>
</dbReference>
<dbReference type="InterPro" id="IPR011709">
    <property type="entry name" value="DEAD-box_helicase_OB_fold"/>
</dbReference>
<dbReference type="CDD" id="cd18791">
    <property type="entry name" value="SF2_C_RHA"/>
    <property type="match status" value="1"/>
</dbReference>
<sequence>MIPESLPINLVKDLIFEKLKEKQCLILVGTTGSGKSTSVPIWIYTSFTNPKQKLVVTQPRRVAAISLAKYVAKLTNTELGTTVGFNVRFLNKSTESTRIKYVTDGILMRESISDPLLSKYSVVIVDEVHERSIRSDILLGIIKLALAKRTDLKLIVMSATLDSNVFNDFFPNSVTINVPGRLFPVDIYYPPAPFEDYLEAAMISVLQINLSTETGDILVFLPGQEDIEILERLLKEKIRHLHNTMDSIDYKKISNVYVKLGDLKYKMSNWKSLEICPLYSALSLERQNLVFKTTPPKSRKVVLATNIAETSLTIPGIKYVIDTGLVKQRKYNPKNNFESLTVNVTSKSSAKQRAGRAGRECPGEIYRLYTLDSYEKMPQNTTPEIHLIDFSFVFLQLKMVGIKDIFEFPFIDPPDKGSILSSALNLYRLGALDSEGNLTEPGKMMAQIPLLPIHSKLLITSFEFSCTSEILTIVSILSSEIALFDTEKFNPEGVKLRSNLYNKYGDHLTLLNIYNLWENANSREIFCKQFAVNNHAFTRAKDIRNQLVSLITSEQFGVKNISRLTDSSSWDQVRKCLTKGNWTNSAKFCPESKSYNTLVNNQCVYIHPSSVMFNRPTFPGYVVFNDCILTKKNYIQNVTEISDQWLSTYVPNFFKPNSVKQNSIELCT</sequence>
<dbReference type="InterPro" id="IPR048333">
    <property type="entry name" value="HA2_WH"/>
</dbReference>
<dbReference type="SMART" id="SM00487">
    <property type="entry name" value="DEXDc"/>
    <property type="match status" value="1"/>
</dbReference>
<keyword evidence="5" id="KW-0067">ATP-binding</keyword>
<proteinExistence type="predicted"/>
<dbReference type="PROSITE" id="PS51192">
    <property type="entry name" value="HELICASE_ATP_BIND_1"/>
    <property type="match status" value="1"/>
</dbReference>
<dbReference type="CDD" id="cd17917">
    <property type="entry name" value="DEXHc_RHA-like"/>
    <property type="match status" value="1"/>
</dbReference>
<evidence type="ECO:0000256" key="6">
    <source>
        <dbReference type="ARBA" id="ARBA00047984"/>
    </source>
</evidence>
<dbReference type="FunFam" id="3.40.50.300:FF:000145">
    <property type="entry name" value="probable ATP-dependent RNA helicase DHX40"/>
    <property type="match status" value="1"/>
</dbReference>
<dbReference type="GO" id="GO:0005730">
    <property type="term" value="C:nucleolus"/>
    <property type="evidence" value="ECO:0007669"/>
    <property type="project" value="TreeGrafter"/>
</dbReference>
<dbReference type="Pfam" id="PF07717">
    <property type="entry name" value="OB_NTP_bind"/>
    <property type="match status" value="1"/>
</dbReference>
<feature type="domain" description="Helicase C-terminal" evidence="8">
    <location>
        <begin position="204"/>
        <end position="401"/>
    </location>
</feature>
<dbReference type="InterPro" id="IPR001650">
    <property type="entry name" value="Helicase_C-like"/>
</dbReference>
<organism evidence="9">
    <name type="scientific">Theileria annulata</name>
    <dbReference type="NCBI Taxonomy" id="5874"/>
    <lineage>
        <taxon>Eukaryota</taxon>
        <taxon>Sar</taxon>
        <taxon>Alveolata</taxon>
        <taxon>Apicomplexa</taxon>
        <taxon>Aconoidasida</taxon>
        <taxon>Piroplasmida</taxon>
        <taxon>Theileriidae</taxon>
        <taxon>Theileria</taxon>
    </lineage>
</organism>
<dbReference type="InterPro" id="IPR014001">
    <property type="entry name" value="Helicase_ATP-bd"/>
</dbReference>
<dbReference type="Pfam" id="PF00270">
    <property type="entry name" value="DEAD"/>
    <property type="match status" value="1"/>
</dbReference>
<dbReference type="InterPro" id="IPR011545">
    <property type="entry name" value="DEAD/DEAH_box_helicase_dom"/>
</dbReference>
<protein>
    <recommendedName>
        <fullName evidence="1">RNA helicase</fullName>
        <ecNumber evidence="1">3.6.4.13</ecNumber>
    </recommendedName>
</protein>
<dbReference type="SUPFAM" id="SSF52540">
    <property type="entry name" value="P-loop containing nucleoside triphosphate hydrolases"/>
    <property type="match status" value="1"/>
</dbReference>
<dbReference type="AlphaFoldDB" id="A0A3B0N9H6"/>
<dbReference type="Pfam" id="PF00271">
    <property type="entry name" value="Helicase_C"/>
    <property type="match status" value="1"/>
</dbReference>
<evidence type="ECO:0000256" key="3">
    <source>
        <dbReference type="ARBA" id="ARBA00022801"/>
    </source>
</evidence>
<reference evidence="9" key="1">
    <citation type="submission" date="2018-07" db="EMBL/GenBank/DDBJ databases">
        <authorList>
            <person name="Quirk P.G."/>
            <person name="Krulwich T.A."/>
        </authorList>
    </citation>
    <scope>NUCLEOTIDE SEQUENCE</scope>
    <source>
        <strain evidence="9">Anand</strain>
    </source>
</reference>
<dbReference type="PANTHER" id="PTHR18934:SF118">
    <property type="entry name" value="ATP-DEPENDENT RNA HELICASE DHX33"/>
    <property type="match status" value="1"/>
</dbReference>
<evidence type="ECO:0000256" key="5">
    <source>
        <dbReference type="ARBA" id="ARBA00022840"/>
    </source>
</evidence>